<feature type="chain" id="PRO_5038538750" evidence="2">
    <location>
        <begin position="23"/>
        <end position="375"/>
    </location>
</feature>
<feature type="repeat" description="TPR" evidence="1">
    <location>
        <begin position="299"/>
        <end position="332"/>
    </location>
</feature>
<dbReference type="PANTHER" id="PTHR12558:SF13">
    <property type="entry name" value="CELL DIVISION CYCLE PROTEIN 27 HOMOLOG"/>
    <property type="match status" value="1"/>
</dbReference>
<name>A0A6B8RX59_9BACL</name>
<evidence type="ECO:0000256" key="1">
    <source>
        <dbReference type="PROSITE-ProRule" id="PRU00339"/>
    </source>
</evidence>
<protein>
    <submittedName>
        <fullName evidence="3">Tetratricopeptide repeat protein</fullName>
    </submittedName>
</protein>
<dbReference type="PROSITE" id="PS51257">
    <property type="entry name" value="PROKAR_LIPOPROTEIN"/>
    <property type="match status" value="1"/>
</dbReference>
<dbReference type="SMART" id="SM00028">
    <property type="entry name" value="TPR"/>
    <property type="match status" value="8"/>
</dbReference>
<organism evidence="3 4">
    <name type="scientific">Paenibacillus psychroresistens</name>
    <dbReference type="NCBI Taxonomy" id="1778678"/>
    <lineage>
        <taxon>Bacteria</taxon>
        <taxon>Bacillati</taxon>
        <taxon>Bacillota</taxon>
        <taxon>Bacilli</taxon>
        <taxon>Bacillales</taxon>
        <taxon>Paenibacillaceae</taxon>
        <taxon>Paenibacillus</taxon>
    </lineage>
</organism>
<evidence type="ECO:0000313" key="3">
    <source>
        <dbReference type="EMBL" id="QGQ99746.1"/>
    </source>
</evidence>
<evidence type="ECO:0000256" key="2">
    <source>
        <dbReference type="SAM" id="SignalP"/>
    </source>
</evidence>
<keyword evidence="4" id="KW-1185">Reference proteome</keyword>
<sequence>MKKNSRNLMVFACLVCACLLYGCTGIMNDGIPGQKKNNSQVNEVTKNNDLGYKLMDQDKPEEAIVYFKKALDNVYQVDPSLRDLTEEKKSTGHLDTPFNNLSWAYNELGKHEESLKYIEKALLILPNTDAEYVNKGNALYGLSRGDEALVYYDLAIKLNKDCDSAYYGRGAVNYNNQKYNVALKEFNIYLRAKPNDLEAADYKVSTLLQLEQKQEALAYADTVIANNLDKYDAYLLKATILEKSGQYEDIKKFDEETSKMFPHNLEAQIKLGQLHYNYGYYNLSLDLFNDLLKKHTDHMELYTWVLYNYSKLGDFDNAKATFNKAIQIDSKSADIYSAMGSAYVNNTQYMEALEYLDKSIELNPTNERALQKARI</sequence>
<dbReference type="PROSITE" id="PS50293">
    <property type="entry name" value="TPR_REGION"/>
    <property type="match status" value="1"/>
</dbReference>
<dbReference type="InterPro" id="IPR011990">
    <property type="entry name" value="TPR-like_helical_dom_sf"/>
</dbReference>
<gene>
    <name evidence="3" type="ORF">EHS13_35235</name>
</gene>
<dbReference type="EMBL" id="CP034235">
    <property type="protein sequence ID" value="QGQ99746.1"/>
    <property type="molecule type" value="Genomic_DNA"/>
</dbReference>
<dbReference type="Pfam" id="PF13414">
    <property type="entry name" value="TPR_11"/>
    <property type="match status" value="1"/>
</dbReference>
<dbReference type="Gene3D" id="1.25.40.10">
    <property type="entry name" value="Tetratricopeptide repeat domain"/>
    <property type="match status" value="2"/>
</dbReference>
<evidence type="ECO:0000313" key="4">
    <source>
        <dbReference type="Proteomes" id="UP000426246"/>
    </source>
</evidence>
<accession>A0A6B8RX59</accession>
<feature type="repeat" description="TPR" evidence="1">
    <location>
        <begin position="163"/>
        <end position="196"/>
    </location>
</feature>
<keyword evidence="1" id="KW-0802">TPR repeat</keyword>
<dbReference type="OrthoDB" id="9816462at2"/>
<feature type="repeat" description="TPR" evidence="1">
    <location>
        <begin position="333"/>
        <end position="366"/>
    </location>
</feature>
<dbReference type="Proteomes" id="UP000426246">
    <property type="component" value="Chromosome"/>
</dbReference>
<dbReference type="PANTHER" id="PTHR12558">
    <property type="entry name" value="CELL DIVISION CYCLE 16,23,27"/>
    <property type="match status" value="1"/>
</dbReference>
<feature type="signal peptide" evidence="2">
    <location>
        <begin position="1"/>
        <end position="22"/>
    </location>
</feature>
<reference evidence="4" key="1">
    <citation type="submission" date="2018-11" db="EMBL/GenBank/DDBJ databases">
        <title>Complete genome sequence of Paenibacillus sp. ML311-T8.</title>
        <authorList>
            <person name="Nam Y.-D."/>
            <person name="Kang J."/>
            <person name="Chung W.-H."/>
            <person name="Park Y.S."/>
        </authorList>
    </citation>
    <scope>NUCLEOTIDE SEQUENCE [LARGE SCALE GENOMIC DNA]</scope>
    <source>
        <strain evidence="4">ML311-T8</strain>
    </source>
</reference>
<dbReference type="AlphaFoldDB" id="A0A6B8RX59"/>
<dbReference type="KEGG" id="ppsc:EHS13_35235"/>
<dbReference type="SUPFAM" id="SSF48452">
    <property type="entry name" value="TPR-like"/>
    <property type="match status" value="1"/>
</dbReference>
<keyword evidence="2" id="KW-0732">Signal</keyword>
<dbReference type="InterPro" id="IPR019734">
    <property type="entry name" value="TPR_rpt"/>
</dbReference>
<dbReference type="RefSeq" id="WP_155704933.1">
    <property type="nucleotide sequence ID" value="NZ_CP034235.1"/>
</dbReference>
<feature type="repeat" description="TPR" evidence="1">
    <location>
        <begin position="95"/>
        <end position="128"/>
    </location>
</feature>
<dbReference type="PROSITE" id="PS50005">
    <property type="entry name" value="TPR"/>
    <property type="match status" value="4"/>
</dbReference>
<dbReference type="Pfam" id="PF13432">
    <property type="entry name" value="TPR_16"/>
    <property type="match status" value="2"/>
</dbReference>
<dbReference type="Pfam" id="PF13181">
    <property type="entry name" value="TPR_8"/>
    <property type="match status" value="1"/>
</dbReference>
<proteinExistence type="predicted"/>